<proteinExistence type="predicted"/>
<feature type="region of interest" description="Disordered" evidence="1">
    <location>
        <begin position="306"/>
        <end position="358"/>
    </location>
</feature>
<gene>
    <name evidence="2" type="ORF">EAI_10511</name>
</gene>
<dbReference type="InParanoid" id="E2BF20"/>
<evidence type="ECO:0000313" key="2">
    <source>
        <dbReference type="EMBL" id="EFN85698.1"/>
    </source>
</evidence>
<evidence type="ECO:0000256" key="1">
    <source>
        <dbReference type="SAM" id="MobiDB-lite"/>
    </source>
</evidence>
<organism evidence="3">
    <name type="scientific">Harpegnathos saltator</name>
    <name type="common">Jerdon's jumping ant</name>
    <dbReference type="NCBI Taxonomy" id="610380"/>
    <lineage>
        <taxon>Eukaryota</taxon>
        <taxon>Metazoa</taxon>
        <taxon>Ecdysozoa</taxon>
        <taxon>Arthropoda</taxon>
        <taxon>Hexapoda</taxon>
        <taxon>Insecta</taxon>
        <taxon>Pterygota</taxon>
        <taxon>Neoptera</taxon>
        <taxon>Endopterygota</taxon>
        <taxon>Hymenoptera</taxon>
        <taxon>Apocrita</taxon>
        <taxon>Aculeata</taxon>
        <taxon>Formicoidea</taxon>
        <taxon>Formicidae</taxon>
        <taxon>Ponerinae</taxon>
        <taxon>Ponerini</taxon>
        <taxon>Harpegnathos</taxon>
    </lineage>
</organism>
<accession>E2BF20</accession>
<dbReference type="AlphaFoldDB" id="E2BF20"/>
<dbReference type="Proteomes" id="UP000008237">
    <property type="component" value="Unassembled WGS sequence"/>
</dbReference>
<dbReference type="EMBL" id="GL447910">
    <property type="protein sequence ID" value="EFN85698.1"/>
    <property type="molecule type" value="Genomic_DNA"/>
</dbReference>
<reference evidence="2 3" key="1">
    <citation type="journal article" date="2010" name="Science">
        <title>Genomic comparison of the ants Camponotus floridanus and Harpegnathos saltator.</title>
        <authorList>
            <person name="Bonasio R."/>
            <person name="Zhang G."/>
            <person name="Ye C."/>
            <person name="Mutti N.S."/>
            <person name="Fang X."/>
            <person name="Qin N."/>
            <person name="Donahue G."/>
            <person name="Yang P."/>
            <person name="Li Q."/>
            <person name="Li C."/>
            <person name="Zhang P."/>
            <person name="Huang Z."/>
            <person name="Berger S.L."/>
            <person name="Reinberg D."/>
            <person name="Wang J."/>
            <person name="Liebig J."/>
        </authorList>
    </citation>
    <scope>NUCLEOTIDE SEQUENCE [LARGE SCALE GENOMIC DNA]</scope>
    <source>
        <strain evidence="2 3">R22 G/1</strain>
    </source>
</reference>
<sequence>MDTTSMCENSKGRKERLKTQQLEDTTVNDNNTVKDNFPWLPKFSKVIHSSIGSRNYRHLERSLLLYTQHITSSMALSNVKSGDVINLKSHINNMLIFFHWYWLDIKQDITDHNSYLNRMSALLNVYIDIELKTSTDKRCSGYVKDSSKIAAKILAALYIYLNNSEEHIFRVLLRIQHATERYAKICDHLFMKSFTNLTTKMTSMTDIAYVRYLLAFKMWKKMAEDYDRKGRINKLALMLLGLRMPKLRDELLKFVPRPPVNQENETLWLLQSNLFDLKQSHKYFLQFEDEMDNPTNSQCIKTIHADQSCSEPQKNQVNPLPHRSNSNGDASNHEVNKDHSGVLPNRNPIPGIDGNKSMDQTYLQKKGTKSLKPLKKMRKKPRKTIIIDLTGDDEISVPYKVKRKKTKQKLGYLKIMKKKHKLQKHINTPKDSSRLMDADTQACSNNISKSSDDKVRLECKPISDNKVNDGTENCVSMNSKSSSNDTNCVNLQKNEHTNVAKSPMSNICPEFVKEDEMQHDYNSHSSKTLKLVDQNIKEFKVTADLSRENKMENHALPHVTYAAGNAIDSYSNSIMQGKEALTSQEDSAMETMPLFRTCQSNIVDQHSFKQELPTSTNCSAIQKSHKCCNSVPIDMNDIKHLIIKKLKSINDHSSQITEIIKQKVCHRVNECPNCCTKIDCKPFVFTSNDVLATKAQDLPHNTFSQNGNDAKSACNTNIIYMLNERDKRIYVVNHIGERAVAAHTEKGVQCLEKSNDMHTVSTTFVGDKIVETPLYSQHVGLDNARTSDYGNAVKYSEITMKEQQRRNNCDTSIPNDQMHSSEFCMFDINSFEVGSNAEIDYETQLKNSLKAEDINEITKTLDCIDDAENISFLNNIQSESLEDFFRQSSTMSLINYDNASGMSTKKPLVCTDNDVIAMKTHDTLHNMFDGNENDVKSTRDANTIYMLNDRNKCVYTANQTGESVAAMDADKRVQCLDNPNDMCTVSTTFIEDQIVGSLLDGQHVNFETMRLSDYGNDPKYSEAMMKEQGGGGGGNCDTSMSSDRLHSSESCTFDMNSFDIDSKEANEIMKTDCIDGLENISFLHNIESLEETLDDVLRQPSLMSQMNCDGSSGESKDLKENLFSDDIADFLSLKQSPFDFDNVYCNVLSDVPAFKQEQELQPPAQHEFFFTEGDRKATSPKQFEKVSWAPGTSWYQPSCSWCLV</sequence>
<dbReference type="OMA" id="VNHIGER"/>
<feature type="compositionally biased region" description="Basic and acidic residues" evidence="1">
    <location>
        <begin position="331"/>
        <end position="340"/>
    </location>
</feature>
<protein>
    <submittedName>
        <fullName evidence="2">Uncharacterized protein</fullName>
    </submittedName>
</protein>
<name>E2BF20_HARSA</name>
<keyword evidence="3" id="KW-1185">Reference proteome</keyword>
<dbReference type="OrthoDB" id="7673806at2759"/>
<feature type="compositionally biased region" description="Polar residues" evidence="1">
    <location>
        <begin position="306"/>
        <end position="330"/>
    </location>
</feature>
<evidence type="ECO:0000313" key="3">
    <source>
        <dbReference type="Proteomes" id="UP000008237"/>
    </source>
</evidence>